<keyword evidence="3" id="KW-1185">Reference proteome</keyword>
<dbReference type="RefSeq" id="WP_338753413.1">
    <property type="nucleotide sequence ID" value="NZ_CP147404.1"/>
</dbReference>
<dbReference type="EMBL" id="CP147404">
    <property type="protein sequence ID" value="WXB93879.1"/>
    <property type="molecule type" value="Genomic_DNA"/>
</dbReference>
<dbReference type="Gene3D" id="1.10.260.40">
    <property type="entry name" value="lambda repressor-like DNA-binding domains"/>
    <property type="match status" value="1"/>
</dbReference>
<feature type="domain" description="HTH cro/C1-type" evidence="1">
    <location>
        <begin position="6"/>
        <end position="60"/>
    </location>
</feature>
<dbReference type="InterPro" id="IPR001387">
    <property type="entry name" value="Cro/C1-type_HTH"/>
</dbReference>
<dbReference type="InterPro" id="IPR010982">
    <property type="entry name" value="Lambda_DNA-bd_dom_sf"/>
</dbReference>
<dbReference type="Pfam" id="PF01381">
    <property type="entry name" value="HTH_3"/>
    <property type="match status" value="1"/>
</dbReference>
<evidence type="ECO:0000259" key="1">
    <source>
        <dbReference type="PROSITE" id="PS50943"/>
    </source>
</evidence>
<dbReference type="SMART" id="SM00530">
    <property type="entry name" value="HTH_XRE"/>
    <property type="match status" value="1"/>
</dbReference>
<evidence type="ECO:0000313" key="2">
    <source>
        <dbReference type="EMBL" id="WXB93879.1"/>
    </source>
</evidence>
<dbReference type="SUPFAM" id="SSF47413">
    <property type="entry name" value="lambda repressor-like DNA-binding domains"/>
    <property type="match status" value="1"/>
</dbReference>
<protein>
    <submittedName>
        <fullName evidence="2">Helix-turn-helix transcriptional regulator</fullName>
    </submittedName>
</protein>
<accession>A0ABZ2N816</accession>
<reference evidence="2 3" key="1">
    <citation type="submission" date="2024-02" db="EMBL/GenBank/DDBJ databases">
        <title>Seven novel Bacillus-like species.</title>
        <authorList>
            <person name="Liu G."/>
        </authorList>
    </citation>
    <scope>NUCLEOTIDE SEQUENCE [LARGE SCALE GENOMIC DNA]</scope>
    <source>
        <strain evidence="2 3">FJAT-52991</strain>
    </source>
</reference>
<gene>
    <name evidence="2" type="ORF">WDJ61_04405</name>
</gene>
<dbReference type="CDD" id="cd00093">
    <property type="entry name" value="HTH_XRE"/>
    <property type="match status" value="1"/>
</dbReference>
<evidence type="ECO:0000313" key="3">
    <source>
        <dbReference type="Proteomes" id="UP001387364"/>
    </source>
</evidence>
<dbReference type="PROSITE" id="PS50943">
    <property type="entry name" value="HTH_CROC1"/>
    <property type="match status" value="1"/>
</dbReference>
<proteinExistence type="predicted"/>
<organism evidence="2 3">
    <name type="scientific">Bacillus kandeliae</name>
    <dbReference type="NCBI Taxonomy" id="3129297"/>
    <lineage>
        <taxon>Bacteria</taxon>
        <taxon>Bacillati</taxon>
        <taxon>Bacillota</taxon>
        <taxon>Bacilli</taxon>
        <taxon>Bacillales</taxon>
        <taxon>Bacillaceae</taxon>
        <taxon>Bacillus</taxon>
    </lineage>
</organism>
<dbReference type="Proteomes" id="UP001387364">
    <property type="component" value="Chromosome"/>
</dbReference>
<sequence length="75" mass="8519">MDAQTFRNVRLYLGYDQSEFAKLLGVRNTYVSMMENGTKPVSDAVRMKIARQFTLGRDFVDAVEAFSFLGSLSEK</sequence>
<name>A0ABZ2N816_9BACI</name>